<dbReference type="InterPro" id="IPR058341">
    <property type="entry name" value="DUF8028"/>
</dbReference>
<dbReference type="Proteomes" id="UP000011591">
    <property type="component" value="Unassembled WGS sequence"/>
</dbReference>
<sequence length="92" mass="9820">MSTSVESTDRSVGKRLQETAVAGVRAIAFWIAVVLPVAYLPVLSTLLLPRSLTVVPLDPFLALVASLGIHGSCVLLGHEHAPGYERRVSSVR</sequence>
<name>M0BAA6_9EURY</name>
<dbReference type="EMBL" id="AOIP01000015">
    <property type="protein sequence ID" value="ELZ07412.1"/>
    <property type="molecule type" value="Genomic_DNA"/>
</dbReference>
<dbReference type="Pfam" id="PF26071">
    <property type="entry name" value="DUF8028"/>
    <property type="match status" value="1"/>
</dbReference>
<proteinExistence type="predicted"/>
<keyword evidence="1" id="KW-1133">Transmembrane helix</keyword>
<protein>
    <submittedName>
        <fullName evidence="2">Uncharacterized protein</fullName>
    </submittedName>
</protein>
<evidence type="ECO:0000313" key="3">
    <source>
        <dbReference type="Proteomes" id="UP000011591"/>
    </source>
</evidence>
<dbReference type="PATRIC" id="fig|1227491.4.peg.1053"/>
<comment type="caution">
    <text evidence="2">The sequence shown here is derived from an EMBL/GenBank/DDBJ whole genome shotgun (WGS) entry which is preliminary data.</text>
</comment>
<gene>
    <name evidence="2" type="ORF">C480_05131</name>
</gene>
<dbReference type="AlphaFoldDB" id="M0BAA6"/>
<organism evidence="2 3">
    <name type="scientific">Natrialba aegyptia DSM 13077</name>
    <dbReference type="NCBI Taxonomy" id="1227491"/>
    <lineage>
        <taxon>Archaea</taxon>
        <taxon>Methanobacteriati</taxon>
        <taxon>Methanobacteriota</taxon>
        <taxon>Stenosarchaea group</taxon>
        <taxon>Halobacteria</taxon>
        <taxon>Halobacteriales</taxon>
        <taxon>Natrialbaceae</taxon>
        <taxon>Natrialba</taxon>
    </lineage>
</organism>
<feature type="transmembrane region" description="Helical" evidence="1">
    <location>
        <begin position="20"/>
        <end position="40"/>
    </location>
</feature>
<keyword evidence="1" id="KW-0812">Transmembrane</keyword>
<dbReference type="RefSeq" id="WP_006664544.1">
    <property type="nucleotide sequence ID" value="NZ_AOIP01000015.1"/>
</dbReference>
<dbReference type="OrthoDB" id="325260at2157"/>
<keyword evidence="1" id="KW-0472">Membrane</keyword>
<accession>M0BAA6</accession>
<feature type="transmembrane region" description="Helical" evidence="1">
    <location>
        <begin position="60"/>
        <end position="77"/>
    </location>
</feature>
<evidence type="ECO:0000313" key="2">
    <source>
        <dbReference type="EMBL" id="ELZ07412.1"/>
    </source>
</evidence>
<reference evidence="2 3" key="1">
    <citation type="journal article" date="2014" name="PLoS Genet.">
        <title>Phylogenetically driven sequencing of extremely halophilic archaea reveals strategies for static and dynamic osmo-response.</title>
        <authorList>
            <person name="Becker E.A."/>
            <person name="Seitzer P.M."/>
            <person name="Tritt A."/>
            <person name="Larsen D."/>
            <person name="Krusor M."/>
            <person name="Yao A.I."/>
            <person name="Wu D."/>
            <person name="Madern D."/>
            <person name="Eisen J.A."/>
            <person name="Darling A.E."/>
            <person name="Facciotti M.T."/>
        </authorList>
    </citation>
    <scope>NUCLEOTIDE SEQUENCE [LARGE SCALE GENOMIC DNA]</scope>
    <source>
        <strain evidence="2 3">DSM 13077</strain>
    </source>
</reference>
<keyword evidence="3" id="KW-1185">Reference proteome</keyword>
<evidence type="ECO:0000256" key="1">
    <source>
        <dbReference type="SAM" id="Phobius"/>
    </source>
</evidence>